<keyword evidence="3" id="KW-1185">Reference proteome</keyword>
<dbReference type="AlphaFoldDB" id="B1VHY7"/>
<sequence length="125" mass="13595">MRTTAPGRVVPPLGLPHPRQGARHRGPAGPAMDRPDPDVPASRLVTDYYGAYEDTFNLDVARPAAVHRVEPTTTDPASPLRITLADGTTFTADIVLNATGTWDNPYIRCCCKLQAESRDDPVFIL</sequence>
<evidence type="ECO:0000313" key="2">
    <source>
        <dbReference type="EMBL" id="CAQ05787.1"/>
    </source>
</evidence>
<protein>
    <submittedName>
        <fullName evidence="2">Uncharacterized protein</fullName>
    </submittedName>
</protein>
<proteinExistence type="predicted"/>
<accession>B1VHY7</accession>
<dbReference type="eggNOG" id="COG2072">
    <property type="taxonomic scope" value="Bacteria"/>
</dbReference>
<dbReference type="HOGENOM" id="CLU_1988898_0_0_11"/>
<feature type="region of interest" description="Disordered" evidence="1">
    <location>
        <begin position="1"/>
        <end position="40"/>
    </location>
</feature>
<organism evidence="2 3">
    <name type="scientific">Corynebacterium urealyticum (strain ATCC 43042 / DSM 7109)</name>
    <dbReference type="NCBI Taxonomy" id="504474"/>
    <lineage>
        <taxon>Bacteria</taxon>
        <taxon>Bacillati</taxon>
        <taxon>Actinomycetota</taxon>
        <taxon>Actinomycetes</taxon>
        <taxon>Mycobacteriales</taxon>
        <taxon>Corynebacteriaceae</taxon>
        <taxon>Corynebacterium</taxon>
    </lineage>
</organism>
<dbReference type="Gene3D" id="3.50.50.60">
    <property type="entry name" value="FAD/NAD(P)-binding domain"/>
    <property type="match status" value="1"/>
</dbReference>
<gene>
    <name evidence="2" type="ordered locus">cu1828</name>
</gene>
<evidence type="ECO:0000313" key="3">
    <source>
        <dbReference type="Proteomes" id="UP000001727"/>
    </source>
</evidence>
<dbReference type="SUPFAM" id="SSF51905">
    <property type="entry name" value="FAD/NAD(P)-binding domain"/>
    <property type="match status" value="1"/>
</dbReference>
<evidence type="ECO:0000256" key="1">
    <source>
        <dbReference type="SAM" id="MobiDB-lite"/>
    </source>
</evidence>
<name>B1VHY7_CORU7</name>
<reference evidence="2 3" key="1">
    <citation type="journal article" date="2008" name="J. Biotechnol.">
        <title>The lifestyle of Corynebacterium urealyticum derived from its complete genome sequence established by pyrosequencing.</title>
        <authorList>
            <person name="Tauch A."/>
            <person name="Trost E."/>
            <person name="Tilker A."/>
            <person name="Ludewig U."/>
            <person name="Schneiker S."/>
            <person name="Goesmann A."/>
            <person name="Arnold W."/>
            <person name="Bekel T."/>
            <person name="Brinkrolf K."/>
            <person name="Brune I."/>
            <person name="Goetker S."/>
            <person name="Kalinowski J."/>
            <person name="Kamp P.-B."/>
            <person name="Lobo F.P."/>
            <person name="Viehoever P."/>
            <person name="Weisshaar B."/>
            <person name="Soriano F."/>
            <person name="Droege M."/>
            <person name="Puehler A."/>
        </authorList>
    </citation>
    <scope>NUCLEOTIDE SEQUENCE [LARGE SCALE GENOMIC DNA]</scope>
    <source>
        <strain evidence="3">ATCC 43042 / DSM 7109</strain>
    </source>
</reference>
<dbReference type="Proteomes" id="UP000001727">
    <property type="component" value="Chromosome"/>
</dbReference>
<dbReference type="KEGG" id="cur:cu1828"/>
<dbReference type="EMBL" id="AM942444">
    <property type="protein sequence ID" value="CAQ05787.1"/>
    <property type="molecule type" value="Genomic_DNA"/>
</dbReference>
<dbReference type="STRING" id="504474.cu1828"/>
<dbReference type="InterPro" id="IPR036188">
    <property type="entry name" value="FAD/NAD-bd_sf"/>
</dbReference>